<dbReference type="EMBL" id="CP078073">
    <property type="protein sequence ID" value="QXL87331.1"/>
    <property type="molecule type" value="Genomic_DNA"/>
</dbReference>
<dbReference type="EMBL" id="JAIMBW010000001">
    <property type="protein sequence ID" value="MBY4894691.1"/>
    <property type="molecule type" value="Genomic_DNA"/>
</dbReference>
<dbReference type="AlphaFoldDB" id="A0A975TV30"/>
<dbReference type="RefSeq" id="WP_257894211.1">
    <property type="nucleotide sequence ID" value="NZ_JAIMBW010000001.1"/>
</dbReference>
<reference evidence="1 2" key="1">
    <citation type="submission" date="2021-07" db="EMBL/GenBank/DDBJ databases">
        <title>Karlodiniumbacter phycospheric gen. nov., sp. nov., a phycosphere bacterium isolated from karlodinium veneficum.</title>
        <authorList>
            <person name="Peng Y."/>
            <person name="Jiang L."/>
            <person name="Lee J."/>
        </authorList>
    </citation>
    <scope>NUCLEOTIDE SEQUENCE</scope>
    <source>
        <strain evidence="1 2">N5</strain>
    </source>
</reference>
<name>A0A975TV30_9RHOB</name>
<accession>A0A975TV30</accession>
<sequence length="148" mass="16913">MPIEFSTCLDRDLVYARWFGAVDFDQFTANFARYVGDANYRPGRRELIDQSLVTTFEGDPNLMRSMLRRVNEQVPSVVVKTHTVIYSPQDTLFGLGRMYQILAELAEGIQVEVFKDEREALEALRLPHASIAQLLETEDFIAPRLRGG</sequence>
<evidence type="ECO:0000313" key="2">
    <source>
        <dbReference type="Proteomes" id="UP000693972"/>
    </source>
</evidence>
<dbReference type="Proteomes" id="UP000693972">
    <property type="component" value="Unassembled WGS sequence"/>
</dbReference>
<proteinExistence type="predicted"/>
<gene>
    <name evidence="1" type="ORF">KUL25_18180</name>
</gene>
<organism evidence="1">
    <name type="scientific">Gymnodinialimonas phycosphaerae</name>
    <dbReference type="NCBI Taxonomy" id="2841589"/>
    <lineage>
        <taxon>Bacteria</taxon>
        <taxon>Pseudomonadati</taxon>
        <taxon>Pseudomonadota</taxon>
        <taxon>Alphaproteobacteria</taxon>
        <taxon>Rhodobacterales</taxon>
        <taxon>Paracoccaceae</taxon>
        <taxon>Gymnodinialimonas</taxon>
    </lineage>
</organism>
<keyword evidence="2" id="KW-1185">Reference proteome</keyword>
<evidence type="ECO:0000313" key="1">
    <source>
        <dbReference type="EMBL" id="QXL87331.1"/>
    </source>
</evidence>
<protein>
    <submittedName>
        <fullName evidence="1">Uncharacterized protein</fullName>
    </submittedName>
</protein>